<name>A0A0W8CC58_PHYNI</name>
<gene>
    <name evidence="2" type="ORF">AM587_10002226</name>
</gene>
<evidence type="ECO:0000256" key="1">
    <source>
        <dbReference type="SAM" id="MobiDB-lite"/>
    </source>
</evidence>
<dbReference type="EMBL" id="LNFO01004058">
    <property type="protein sequence ID" value="KUF81658.1"/>
    <property type="molecule type" value="Genomic_DNA"/>
</dbReference>
<organism evidence="2 3">
    <name type="scientific">Phytophthora nicotianae</name>
    <name type="common">Potato buckeye rot agent</name>
    <name type="synonym">Phytophthora parasitica</name>
    <dbReference type="NCBI Taxonomy" id="4792"/>
    <lineage>
        <taxon>Eukaryota</taxon>
        <taxon>Sar</taxon>
        <taxon>Stramenopiles</taxon>
        <taxon>Oomycota</taxon>
        <taxon>Peronosporomycetes</taxon>
        <taxon>Peronosporales</taxon>
        <taxon>Peronosporaceae</taxon>
        <taxon>Phytophthora</taxon>
    </lineage>
</organism>
<protein>
    <submittedName>
        <fullName evidence="2">Uncharacterized protein</fullName>
    </submittedName>
</protein>
<dbReference type="OrthoDB" id="109543at2759"/>
<evidence type="ECO:0000313" key="2">
    <source>
        <dbReference type="EMBL" id="KUF81658.1"/>
    </source>
</evidence>
<sequence>MQVLRKKYDEFLRELRERRANEAAEQRWSRALKTARASSMGEFLAQLTLVRDSASREYKLLWKALKQLASSEKTVECYEQKLEVLITGRVKKSSEEYEIVFNRGNLHPHPTKLAPMSEDFKAKLRELRRKFDWPLHHKYREGKPNHNGYSNEKPSEWAKKRSIAKKTFWEEE</sequence>
<dbReference type="Proteomes" id="UP000052943">
    <property type="component" value="Unassembled WGS sequence"/>
</dbReference>
<comment type="caution">
    <text evidence="2">The sequence shown here is derived from an EMBL/GenBank/DDBJ whole genome shotgun (WGS) entry which is preliminary data.</text>
</comment>
<accession>A0A0W8CC58</accession>
<feature type="region of interest" description="Disordered" evidence="1">
    <location>
        <begin position="141"/>
        <end position="161"/>
    </location>
</feature>
<evidence type="ECO:0000313" key="3">
    <source>
        <dbReference type="Proteomes" id="UP000052943"/>
    </source>
</evidence>
<proteinExistence type="predicted"/>
<dbReference type="AlphaFoldDB" id="A0A0W8CC58"/>
<reference evidence="2 3" key="1">
    <citation type="submission" date="2015-11" db="EMBL/GenBank/DDBJ databases">
        <title>Genomes and virulence difference between two physiological races of Phytophthora nicotianae.</title>
        <authorList>
            <person name="Liu H."/>
            <person name="Ma X."/>
            <person name="Yu H."/>
            <person name="Fang D."/>
            <person name="Li Y."/>
            <person name="Wang X."/>
            <person name="Wang W."/>
            <person name="Dong Y."/>
            <person name="Xiao B."/>
        </authorList>
    </citation>
    <scope>NUCLEOTIDE SEQUENCE [LARGE SCALE GENOMIC DNA]</scope>
    <source>
        <strain evidence="3">race 0</strain>
    </source>
</reference>